<keyword evidence="3" id="KW-0862">Zinc</keyword>
<feature type="region of interest" description="Disordered" evidence="5">
    <location>
        <begin position="149"/>
        <end position="169"/>
    </location>
</feature>
<feature type="region of interest" description="Disordered" evidence="5">
    <location>
        <begin position="518"/>
        <end position="547"/>
    </location>
</feature>
<organism evidence="7 8">
    <name type="scientific">Rhodotorula paludigena</name>
    <dbReference type="NCBI Taxonomy" id="86838"/>
    <lineage>
        <taxon>Eukaryota</taxon>
        <taxon>Fungi</taxon>
        <taxon>Dikarya</taxon>
        <taxon>Basidiomycota</taxon>
        <taxon>Pucciniomycotina</taxon>
        <taxon>Microbotryomycetes</taxon>
        <taxon>Sporidiobolales</taxon>
        <taxon>Sporidiobolaceae</taxon>
        <taxon>Rhodotorula</taxon>
    </lineage>
</organism>
<dbReference type="AlphaFoldDB" id="A0AAV5GAK0"/>
<dbReference type="EMBL" id="BQKY01000001">
    <property type="protein sequence ID" value="GJN87459.1"/>
    <property type="molecule type" value="Genomic_DNA"/>
</dbReference>
<dbReference type="InterPro" id="IPR043145">
    <property type="entry name" value="Znf_ZZ_sf"/>
</dbReference>
<feature type="domain" description="ZZ-type" evidence="6">
    <location>
        <begin position="252"/>
        <end position="305"/>
    </location>
</feature>
<dbReference type="CDD" id="cd02249">
    <property type="entry name" value="ZZ"/>
    <property type="match status" value="1"/>
</dbReference>
<evidence type="ECO:0000313" key="7">
    <source>
        <dbReference type="EMBL" id="GJN87459.1"/>
    </source>
</evidence>
<gene>
    <name evidence="7" type="ORF">Rhopal_000408-T1</name>
</gene>
<dbReference type="InterPro" id="IPR000433">
    <property type="entry name" value="Znf_ZZ"/>
</dbReference>
<dbReference type="PROSITE" id="PS01357">
    <property type="entry name" value="ZF_ZZ_1"/>
    <property type="match status" value="2"/>
</dbReference>
<protein>
    <recommendedName>
        <fullName evidence="6">ZZ-type domain-containing protein</fullName>
    </recommendedName>
</protein>
<dbReference type="CDD" id="cd02340">
    <property type="entry name" value="ZZ_NBR1_like"/>
    <property type="match status" value="2"/>
</dbReference>
<sequence>MATTSYVFKLHYDGGTSPVTRRYGYSGDLALAQVFSGLHDRASQVFDLQRDDVVLLIRDQLGNLTITLDSFAAFKKHVCSPLQAHPERAKIDDKKRIVLVFVVQSKAAEAKAARKAASLAAAKKAQETAVMRRESSSIIKKPASAQTVDAQQAPVAPPAKKGYAPSYTTVAPSEDSVEVKTRPEAAAGEEKEALTGVQALLANFVRDLNTHLADTFGDAAAPFELRQSSIEPEKPVETEQVKPAEAQVKAVHHGVFCDRCTKTIVGPRFKCIDCSNYDLCESCIDSRRHFHPAQHDFAEKKCPGDASILSNRGVIEEKQPEPKQTPIEKPAPAIQPVVQKQHVHPATCDVCQMSVIGTRYKCLNCPDWDACESCYKQRVDEVHPTHNFVAIRDPMDCRARAIPGAQTVHRNITCDGCGVGPIVGVRFKCTAPECPDYDLCAVCEASPKALHPRNHMLLKIREPANPLSSPARVLVNQAVDRAQAIIHHAEKGAEALGVAALSSGPIATLLESLGVHLPTTSSSSSSVPTAPTPAVSNAHVTPGPGSDKTLTVDVDVSTLPYEQVKDLPAEIRIPVSISSAAPVEAEKEELAHSVAAEPYEVAESTSTAEEAAVSVKPPLVEQDQSPRAVFVSDITLKDGSIVPAGSEFHKVWAVRNSGATEWPAGTRLVHVGGFSSKLFGSTGKPRSFEVAMTAPGELAEVQCECKAPEENGRFMDFWRLSLPDGTLFGDRLWVDVTVESEGDLAAAGSSSTASLSSSSFVAPSLNAAGKAASVPASTTAASTSAGSPLAPPSSSGFSVPSHLAPSERADESDFESVQAGTRTPSRAGSDAVYLSDDDDVSDGDETETDSTVSSSSSESDESSDEDEDSDGEFVVLDEEGDYEESG</sequence>
<dbReference type="Gene3D" id="2.60.40.10">
    <property type="entry name" value="Immunoglobulins"/>
    <property type="match status" value="1"/>
</dbReference>
<feature type="region of interest" description="Disordered" evidence="5">
    <location>
        <begin position="780"/>
        <end position="886"/>
    </location>
</feature>
<evidence type="ECO:0000256" key="2">
    <source>
        <dbReference type="ARBA" id="ARBA00022771"/>
    </source>
</evidence>
<dbReference type="SUPFAM" id="SSF57850">
    <property type="entry name" value="RING/U-box"/>
    <property type="match status" value="3"/>
</dbReference>
<reference evidence="7 8" key="1">
    <citation type="submission" date="2021-12" db="EMBL/GenBank/DDBJ databases">
        <title>High titer production of polyol ester of fatty acids by Rhodotorula paludigena BS15 towards product separation-free biomass refinery.</title>
        <authorList>
            <person name="Mano J."/>
            <person name="Ono H."/>
            <person name="Tanaka T."/>
            <person name="Naito K."/>
            <person name="Sushida H."/>
            <person name="Ike M."/>
            <person name="Tokuyasu K."/>
            <person name="Kitaoka M."/>
        </authorList>
    </citation>
    <scope>NUCLEOTIDE SEQUENCE [LARGE SCALE GENOMIC DNA]</scope>
    <source>
        <strain evidence="7 8">BS15</strain>
    </source>
</reference>
<dbReference type="Pfam" id="PF16158">
    <property type="entry name" value="N_BRCA1_IG"/>
    <property type="match status" value="1"/>
</dbReference>
<evidence type="ECO:0000256" key="5">
    <source>
        <dbReference type="SAM" id="MobiDB-lite"/>
    </source>
</evidence>
<dbReference type="InterPro" id="IPR032350">
    <property type="entry name" value="Nbr1_FW"/>
</dbReference>
<evidence type="ECO:0000256" key="3">
    <source>
        <dbReference type="ARBA" id="ARBA00022833"/>
    </source>
</evidence>
<dbReference type="SMART" id="SM00291">
    <property type="entry name" value="ZnF_ZZ"/>
    <property type="match status" value="3"/>
</dbReference>
<evidence type="ECO:0000259" key="6">
    <source>
        <dbReference type="PROSITE" id="PS50135"/>
    </source>
</evidence>
<feature type="domain" description="ZZ-type" evidence="6">
    <location>
        <begin position="409"/>
        <end position="465"/>
    </location>
</feature>
<feature type="compositionally biased region" description="Low complexity" evidence="5">
    <location>
        <begin position="780"/>
        <end position="795"/>
    </location>
</feature>
<dbReference type="Gene3D" id="3.30.60.90">
    <property type="match status" value="3"/>
</dbReference>
<keyword evidence="8" id="KW-1185">Reference proteome</keyword>
<feature type="compositionally biased region" description="Acidic residues" evidence="5">
    <location>
        <begin position="858"/>
        <end position="886"/>
    </location>
</feature>
<dbReference type="InterPro" id="IPR013783">
    <property type="entry name" value="Ig-like_fold"/>
</dbReference>
<evidence type="ECO:0000313" key="8">
    <source>
        <dbReference type="Proteomes" id="UP001342314"/>
    </source>
</evidence>
<proteinExistence type="predicted"/>
<comment type="caution">
    <text evidence="7">The sequence shown here is derived from an EMBL/GenBank/DDBJ whole genome shotgun (WGS) entry which is preliminary data.</text>
</comment>
<dbReference type="CDD" id="cd14947">
    <property type="entry name" value="NBR1_like"/>
    <property type="match status" value="1"/>
</dbReference>
<feature type="compositionally biased region" description="Low complexity" evidence="5">
    <location>
        <begin position="518"/>
        <end position="536"/>
    </location>
</feature>
<feature type="compositionally biased region" description="Acidic residues" evidence="5">
    <location>
        <begin position="835"/>
        <end position="848"/>
    </location>
</feature>
<name>A0AAV5GAK0_9BASI</name>
<accession>A0AAV5GAK0</accession>
<dbReference type="Pfam" id="PF00569">
    <property type="entry name" value="ZZ"/>
    <property type="match status" value="3"/>
</dbReference>
<keyword evidence="1" id="KW-0479">Metal-binding</keyword>
<feature type="domain" description="ZZ-type" evidence="6">
    <location>
        <begin position="343"/>
        <end position="396"/>
    </location>
</feature>
<dbReference type="Proteomes" id="UP001342314">
    <property type="component" value="Unassembled WGS sequence"/>
</dbReference>
<dbReference type="GO" id="GO:0008270">
    <property type="term" value="F:zinc ion binding"/>
    <property type="evidence" value="ECO:0007669"/>
    <property type="project" value="UniProtKB-KW"/>
</dbReference>
<evidence type="ECO:0000256" key="4">
    <source>
        <dbReference type="PROSITE-ProRule" id="PRU00228"/>
    </source>
</evidence>
<dbReference type="PANTHER" id="PTHR20930">
    <property type="entry name" value="OVARIAN CARCINOMA ANTIGEN CA125-RELATED"/>
    <property type="match status" value="1"/>
</dbReference>
<dbReference type="PANTHER" id="PTHR20930:SF0">
    <property type="entry name" value="PROTEIN ILRUN"/>
    <property type="match status" value="1"/>
</dbReference>
<keyword evidence="2 4" id="KW-0863">Zinc-finger</keyword>
<dbReference type="PROSITE" id="PS50135">
    <property type="entry name" value="ZF_ZZ_2"/>
    <property type="match status" value="3"/>
</dbReference>
<evidence type="ECO:0000256" key="1">
    <source>
        <dbReference type="ARBA" id="ARBA00022723"/>
    </source>
</evidence>